<organism evidence="2 3">
    <name type="scientific">Pyrobaculum oguniense (strain DSM 13380 / JCM 10595 / TE7)</name>
    <dbReference type="NCBI Taxonomy" id="698757"/>
    <lineage>
        <taxon>Archaea</taxon>
        <taxon>Thermoproteota</taxon>
        <taxon>Thermoprotei</taxon>
        <taxon>Thermoproteales</taxon>
        <taxon>Thermoproteaceae</taxon>
        <taxon>Pyrobaculum</taxon>
    </lineage>
</organism>
<name>H6QAU6_PYROT</name>
<feature type="transmembrane region" description="Helical" evidence="1">
    <location>
        <begin position="88"/>
        <end position="105"/>
    </location>
</feature>
<keyword evidence="1" id="KW-1133">Transmembrane helix</keyword>
<reference evidence="2 3" key="1">
    <citation type="journal article" date="2012" name="Stand. Genomic Sci.">
        <title>Complete genome sequence of Pyrobaculum oguniense.</title>
        <authorList>
            <person name="Bernick D.L."/>
            <person name="Karplus K."/>
            <person name="Lui L.M."/>
            <person name="Coker J.K."/>
            <person name="Murphy J.N."/>
            <person name="Chan P.P."/>
            <person name="Cozen A.E."/>
            <person name="Lowe T.M."/>
        </authorList>
    </citation>
    <scope>NUCLEOTIDE SEQUENCE [LARGE SCALE GENOMIC DNA]</scope>
    <source>
        <strain evidence="2 3">TE7</strain>
    </source>
</reference>
<evidence type="ECO:0000313" key="3">
    <source>
        <dbReference type="Proteomes" id="UP000009062"/>
    </source>
</evidence>
<dbReference type="eggNOG" id="arCOG12869">
    <property type="taxonomic scope" value="Archaea"/>
</dbReference>
<keyword evidence="3" id="KW-1185">Reference proteome</keyword>
<dbReference type="STRING" id="698757.Pogu_1678"/>
<keyword evidence="1" id="KW-0812">Transmembrane</keyword>
<protein>
    <submittedName>
        <fullName evidence="2">Uncharacterized protein</fullName>
    </submittedName>
</protein>
<dbReference type="Proteomes" id="UP000009062">
    <property type="component" value="Chromosome"/>
</dbReference>
<sequence>MRYRPTSFLLLSPFVLSVPYFFYPYVAGSGGLWGLGAGVGLIALGHYLYLLLQVSYYACGLSRLYLGLGGMVFALSAVSVAAPEYMALSVAGLFFTLAAVVHFGVSERVFPGWLSGVVWLFLWNLLGGLIALPARHLVKRDVWFWWAEPPADPLYALAVGAAGAAATLILGRIEALARYEVLNNKCRGRNGRG</sequence>
<feature type="transmembrane region" description="Helical" evidence="1">
    <location>
        <begin position="112"/>
        <end position="134"/>
    </location>
</feature>
<proteinExistence type="predicted"/>
<feature type="transmembrane region" description="Helical" evidence="1">
    <location>
        <begin position="32"/>
        <end position="52"/>
    </location>
</feature>
<keyword evidence="1" id="KW-0472">Membrane</keyword>
<feature type="transmembrane region" description="Helical" evidence="1">
    <location>
        <begin position="64"/>
        <end position="82"/>
    </location>
</feature>
<dbReference type="KEGG" id="pog:Pogu_1678"/>
<dbReference type="HOGENOM" id="CLU_1451458_0_0_2"/>
<feature type="transmembrane region" description="Helical" evidence="1">
    <location>
        <begin position="7"/>
        <end position="26"/>
    </location>
</feature>
<dbReference type="AlphaFoldDB" id="H6QAU6"/>
<feature type="transmembrane region" description="Helical" evidence="1">
    <location>
        <begin position="154"/>
        <end position="173"/>
    </location>
</feature>
<gene>
    <name evidence="2" type="ordered locus">Pogu_1678</name>
</gene>
<dbReference type="EMBL" id="CP003316">
    <property type="protein sequence ID" value="AFA39705.1"/>
    <property type="molecule type" value="Genomic_DNA"/>
</dbReference>
<evidence type="ECO:0000313" key="2">
    <source>
        <dbReference type="EMBL" id="AFA39705.1"/>
    </source>
</evidence>
<accession>H6QAU6</accession>
<evidence type="ECO:0000256" key="1">
    <source>
        <dbReference type="SAM" id="Phobius"/>
    </source>
</evidence>